<feature type="transmembrane region" description="Helical" evidence="7">
    <location>
        <begin position="196"/>
        <end position="217"/>
    </location>
</feature>
<feature type="transmembrane region" description="Helical" evidence="7">
    <location>
        <begin position="12"/>
        <end position="32"/>
    </location>
</feature>
<keyword evidence="3" id="KW-1003">Cell membrane</keyword>
<dbReference type="PANTHER" id="PTHR30086:SF15">
    <property type="entry name" value="LEUCINE EFFLUX PROTEIN"/>
    <property type="match status" value="1"/>
</dbReference>
<dbReference type="Pfam" id="PF01810">
    <property type="entry name" value="LysE"/>
    <property type="match status" value="1"/>
</dbReference>
<organism evidence="8 9">
    <name type="scientific">Psychromonas aquatilis</name>
    <dbReference type="NCBI Taxonomy" id="2005072"/>
    <lineage>
        <taxon>Bacteria</taxon>
        <taxon>Pseudomonadati</taxon>
        <taxon>Pseudomonadota</taxon>
        <taxon>Gammaproteobacteria</taxon>
        <taxon>Alteromonadales</taxon>
        <taxon>Psychromonadaceae</taxon>
        <taxon>Psychromonas</taxon>
    </lineage>
</organism>
<evidence type="ECO:0000256" key="3">
    <source>
        <dbReference type="ARBA" id="ARBA00022475"/>
    </source>
</evidence>
<protein>
    <submittedName>
        <fullName evidence="8">Leucine efflux protein LeuE</fullName>
    </submittedName>
</protein>
<feature type="transmembrane region" description="Helical" evidence="7">
    <location>
        <begin position="44"/>
        <end position="68"/>
    </location>
</feature>
<evidence type="ECO:0000256" key="4">
    <source>
        <dbReference type="ARBA" id="ARBA00022692"/>
    </source>
</evidence>
<dbReference type="Proteomes" id="UP001369082">
    <property type="component" value="Unassembled WGS sequence"/>
</dbReference>
<dbReference type="RefSeq" id="WP_341597310.1">
    <property type="nucleotide sequence ID" value="NZ_JBAKAZ010000019.1"/>
</dbReference>
<accession>A0ABU9GPP5</accession>
<name>A0ABU9GPP5_9GAMM</name>
<evidence type="ECO:0000313" key="8">
    <source>
        <dbReference type="EMBL" id="MEL0629299.1"/>
    </source>
</evidence>
<dbReference type="PANTHER" id="PTHR30086">
    <property type="entry name" value="ARGININE EXPORTER PROTEIN ARGO"/>
    <property type="match status" value="1"/>
</dbReference>
<dbReference type="EMBL" id="JBAKAZ010000019">
    <property type="protein sequence ID" value="MEL0629299.1"/>
    <property type="molecule type" value="Genomic_DNA"/>
</dbReference>
<gene>
    <name evidence="8" type="primary">leuE</name>
    <name evidence="8" type="ORF">V6256_06735</name>
</gene>
<evidence type="ECO:0000256" key="2">
    <source>
        <dbReference type="ARBA" id="ARBA00007928"/>
    </source>
</evidence>
<keyword evidence="9" id="KW-1185">Reference proteome</keyword>
<comment type="similarity">
    <text evidence="2">Belongs to the Rht family.</text>
</comment>
<feature type="transmembrane region" description="Helical" evidence="7">
    <location>
        <begin position="159"/>
        <end position="184"/>
    </location>
</feature>
<feature type="transmembrane region" description="Helical" evidence="7">
    <location>
        <begin position="74"/>
        <end position="95"/>
    </location>
</feature>
<dbReference type="PIRSF" id="PIRSF006324">
    <property type="entry name" value="LeuE"/>
    <property type="match status" value="1"/>
</dbReference>
<evidence type="ECO:0000256" key="5">
    <source>
        <dbReference type="ARBA" id="ARBA00022989"/>
    </source>
</evidence>
<comment type="subcellular location">
    <subcellularLocation>
        <location evidence="1">Cell membrane</location>
        <topology evidence="1">Multi-pass membrane protein</topology>
    </subcellularLocation>
</comment>
<dbReference type="NCBIfam" id="NF008201">
    <property type="entry name" value="PRK10958.1"/>
    <property type="match status" value="1"/>
</dbReference>
<evidence type="ECO:0000313" key="9">
    <source>
        <dbReference type="Proteomes" id="UP001369082"/>
    </source>
</evidence>
<evidence type="ECO:0000256" key="6">
    <source>
        <dbReference type="ARBA" id="ARBA00023136"/>
    </source>
</evidence>
<sequence length="221" mass="23820">MMESFGVINYITYFLGALFVILLPGPNSLYVLALSARQGASTGWAAVAAVLLGDSLLILATTLGAVTILTTYPAIFMAIKYAGAAYLSYIGYHLLKDAIHTWRKKDDAELQRSITVKQTSKGQAFRKALLVSLLNPKAILFFLSFFAQFVDPEYAQPAIPFLILAVTIQTMSFLYLTVLVYAGQTLAETFRKRKKVSSISGGGVGVGFVAFAVKLALASAA</sequence>
<feature type="transmembrane region" description="Helical" evidence="7">
    <location>
        <begin position="128"/>
        <end position="147"/>
    </location>
</feature>
<proteinExistence type="inferred from homology"/>
<evidence type="ECO:0000256" key="7">
    <source>
        <dbReference type="SAM" id="Phobius"/>
    </source>
</evidence>
<keyword evidence="6 7" id="KW-0472">Membrane</keyword>
<reference evidence="8 9" key="1">
    <citation type="submission" date="2024-02" db="EMBL/GenBank/DDBJ databases">
        <title>Bacteria isolated from the canopy kelp, Nereocystis luetkeana.</title>
        <authorList>
            <person name="Pfister C.A."/>
            <person name="Younker I.T."/>
            <person name="Light S.H."/>
        </authorList>
    </citation>
    <scope>NUCLEOTIDE SEQUENCE [LARGE SCALE GENOMIC DNA]</scope>
    <source>
        <strain evidence="8 9">TI.1.05</strain>
    </source>
</reference>
<evidence type="ECO:0000256" key="1">
    <source>
        <dbReference type="ARBA" id="ARBA00004651"/>
    </source>
</evidence>
<dbReference type="InterPro" id="IPR001123">
    <property type="entry name" value="LeuE-type"/>
</dbReference>
<keyword evidence="4 7" id="KW-0812">Transmembrane</keyword>
<comment type="caution">
    <text evidence="8">The sequence shown here is derived from an EMBL/GenBank/DDBJ whole genome shotgun (WGS) entry which is preliminary data.</text>
</comment>
<keyword evidence="5 7" id="KW-1133">Transmembrane helix</keyword>